<keyword evidence="4" id="KW-0804">Transcription</keyword>
<keyword evidence="2" id="KW-0805">Transcription regulation</keyword>
<dbReference type="Proteomes" id="UP000187406">
    <property type="component" value="Unassembled WGS sequence"/>
</dbReference>
<feature type="domain" description="MBD" evidence="6">
    <location>
        <begin position="102"/>
        <end position="175"/>
    </location>
</feature>
<evidence type="ECO:0000256" key="5">
    <source>
        <dbReference type="ARBA" id="ARBA00023242"/>
    </source>
</evidence>
<name>A0A1Q3AQQ1_CEPFO</name>
<dbReference type="PANTHER" id="PTHR12396:SF38">
    <property type="entry name" value="METHYL-CPG-BINDING DOMAIN-CONTAINING PROTEIN 7"/>
    <property type="match status" value="1"/>
</dbReference>
<evidence type="ECO:0000256" key="1">
    <source>
        <dbReference type="ARBA" id="ARBA00004123"/>
    </source>
</evidence>
<dbReference type="AlphaFoldDB" id="A0A1Q3AQQ1"/>
<dbReference type="STRING" id="3775.A0A1Q3AQQ1"/>
<sequence length="281" mass="32588">MRIMGEGEDDKSGTNRNKKFLIVNQNSAIFKLPNDWVVKKRRRIHSTVHPGRVDKYYHDPRTGQQFRSLLSVQKYLNYDMRDALKLETMNRGNQSNMQIVPHTFRGTTPFKLPNNWVIEEKPRTNVNYPGVVDRYYIKPGTGQRFRSLIAAERYLTGMDEESTTLKELKTACQKKNHSDDNRSLQIILRRSTNATGIRTTAKALEFDSESMISKRSGSRTTQRYIEDEKILMLDFTRPPAKVKWVLSGPGGNMWNAFMGESLVPEYVKQKWSETFVISIQD</sequence>
<dbReference type="EMBL" id="BDDD01000046">
    <property type="protein sequence ID" value="GAV57883.1"/>
    <property type="molecule type" value="Genomic_DNA"/>
</dbReference>
<gene>
    <name evidence="7" type="ORF">CFOL_v3_01419</name>
</gene>
<protein>
    <submittedName>
        <fullName evidence="7">MBD domain-containing protein</fullName>
    </submittedName>
</protein>
<evidence type="ECO:0000313" key="8">
    <source>
        <dbReference type="Proteomes" id="UP000187406"/>
    </source>
</evidence>
<comment type="subcellular location">
    <subcellularLocation>
        <location evidence="1">Nucleus</location>
    </subcellularLocation>
</comment>
<dbReference type="FunCoup" id="A0A1Q3AQQ1">
    <property type="interactions" value="137"/>
</dbReference>
<dbReference type="Gene3D" id="3.30.890.10">
    <property type="entry name" value="Methyl-cpg-binding Protein 2, Chain A"/>
    <property type="match status" value="2"/>
</dbReference>
<organism evidence="7 8">
    <name type="scientific">Cephalotus follicularis</name>
    <name type="common">Albany pitcher plant</name>
    <dbReference type="NCBI Taxonomy" id="3775"/>
    <lineage>
        <taxon>Eukaryota</taxon>
        <taxon>Viridiplantae</taxon>
        <taxon>Streptophyta</taxon>
        <taxon>Embryophyta</taxon>
        <taxon>Tracheophyta</taxon>
        <taxon>Spermatophyta</taxon>
        <taxon>Magnoliopsida</taxon>
        <taxon>eudicotyledons</taxon>
        <taxon>Gunneridae</taxon>
        <taxon>Pentapetalae</taxon>
        <taxon>rosids</taxon>
        <taxon>fabids</taxon>
        <taxon>Oxalidales</taxon>
        <taxon>Cephalotaceae</taxon>
        <taxon>Cephalotus</taxon>
    </lineage>
</organism>
<accession>A0A1Q3AQQ1</accession>
<keyword evidence="5" id="KW-0539">Nucleus</keyword>
<evidence type="ECO:0000313" key="7">
    <source>
        <dbReference type="EMBL" id="GAV57883.1"/>
    </source>
</evidence>
<dbReference type="PANTHER" id="PTHR12396">
    <property type="entry name" value="METHYL-CPG BINDING PROTEIN, MBD"/>
    <property type="match status" value="1"/>
</dbReference>
<feature type="domain" description="MBD" evidence="6">
    <location>
        <begin position="22"/>
        <end position="96"/>
    </location>
</feature>
<evidence type="ECO:0000259" key="6">
    <source>
        <dbReference type="PROSITE" id="PS50982"/>
    </source>
</evidence>
<comment type="caution">
    <text evidence="7">The sequence shown here is derived from an EMBL/GenBank/DDBJ whole genome shotgun (WGS) entry which is preliminary data.</text>
</comment>
<dbReference type="InParanoid" id="A0A1Q3AQQ1"/>
<dbReference type="GO" id="GO:0003677">
    <property type="term" value="F:DNA binding"/>
    <property type="evidence" value="ECO:0007669"/>
    <property type="project" value="UniProtKB-KW"/>
</dbReference>
<dbReference type="InterPro" id="IPR001739">
    <property type="entry name" value="Methyl_CpG_DNA-bd"/>
</dbReference>
<dbReference type="OrthoDB" id="10072024at2759"/>
<evidence type="ECO:0000256" key="2">
    <source>
        <dbReference type="ARBA" id="ARBA00023015"/>
    </source>
</evidence>
<keyword evidence="8" id="KW-1185">Reference proteome</keyword>
<dbReference type="InterPro" id="IPR016177">
    <property type="entry name" value="DNA-bd_dom_sf"/>
</dbReference>
<dbReference type="SUPFAM" id="SSF54171">
    <property type="entry name" value="DNA-binding domain"/>
    <property type="match status" value="2"/>
</dbReference>
<evidence type="ECO:0000256" key="3">
    <source>
        <dbReference type="ARBA" id="ARBA00023125"/>
    </source>
</evidence>
<dbReference type="GO" id="GO:0005634">
    <property type="term" value="C:nucleus"/>
    <property type="evidence" value="ECO:0007669"/>
    <property type="project" value="UniProtKB-SubCell"/>
</dbReference>
<proteinExistence type="predicted"/>
<evidence type="ECO:0000256" key="4">
    <source>
        <dbReference type="ARBA" id="ARBA00023163"/>
    </source>
</evidence>
<reference evidence="8" key="1">
    <citation type="submission" date="2016-04" db="EMBL/GenBank/DDBJ databases">
        <title>Cephalotus genome sequencing.</title>
        <authorList>
            <person name="Fukushima K."/>
            <person name="Hasebe M."/>
            <person name="Fang X."/>
        </authorList>
    </citation>
    <scope>NUCLEOTIDE SEQUENCE [LARGE SCALE GENOMIC DNA]</scope>
    <source>
        <strain evidence="8">cv. St1</strain>
    </source>
</reference>
<keyword evidence="3" id="KW-0238">DNA-binding</keyword>
<dbReference type="PROSITE" id="PS50982">
    <property type="entry name" value="MBD"/>
    <property type="match status" value="2"/>
</dbReference>